<dbReference type="KEGG" id="cce:Ccel_3121"/>
<reference evidence="2 3" key="1">
    <citation type="submission" date="2009-01" db="EMBL/GenBank/DDBJ databases">
        <title>Complete sequence of Clostridium cellulolyticum H10.</title>
        <authorList>
            <consortium name="US DOE Joint Genome Institute"/>
            <person name="Lucas S."/>
            <person name="Copeland A."/>
            <person name="Lapidus A."/>
            <person name="Glavina del Rio T."/>
            <person name="Dalin E."/>
            <person name="Tice H."/>
            <person name="Bruce D."/>
            <person name="Goodwin L."/>
            <person name="Pitluck S."/>
            <person name="Chertkov O."/>
            <person name="Saunders E."/>
            <person name="Brettin T."/>
            <person name="Detter J.C."/>
            <person name="Han C."/>
            <person name="Larimer F."/>
            <person name="Land M."/>
            <person name="Hauser L."/>
            <person name="Kyrpides N."/>
            <person name="Ivanova N."/>
            <person name="Zhou J."/>
            <person name="Richardson P."/>
        </authorList>
    </citation>
    <scope>NUCLEOTIDE SEQUENCE [LARGE SCALE GENOMIC DNA]</scope>
    <source>
        <strain evidence="3">ATCC 35319 / DSM 5812 / JCM 6584 / H10</strain>
    </source>
</reference>
<feature type="transmembrane region" description="Helical" evidence="1">
    <location>
        <begin position="7"/>
        <end position="26"/>
    </location>
</feature>
<feature type="transmembrane region" description="Helical" evidence="1">
    <location>
        <begin position="64"/>
        <end position="83"/>
    </location>
</feature>
<proteinExistence type="predicted"/>
<gene>
    <name evidence="2" type="ordered locus">Ccel_3121</name>
</gene>
<keyword evidence="3" id="KW-1185">Reference proteome</keyword>
<organism evidence="2 3">
    <name type="scientific">Ruminiclostridium cellulolyticum (strain ATCC 35319 / DSM 5812 / JCM 6584 / H10)</name>
    <name type="common">Clostridium cellulolyticum</name>
    <dbReference type="NCBI Taxonomy" id="394503"/>
    <lineage>
        <taxon>Bacteria</taxon>
        <taxon>Bacillati</taxon>
        <taxon>Bacillota</taxon>
        <taxon>Clostridia</taxon>
        <taxon>Eubacteriales</taxon>
        <taxon>Oscillospiraceae</taxon>
        <taxon>Ruminiclostridium</taxon>
    </lineage>
</organism>
<dbReference type="Proteomes" id="UP000001349">
    <property type="component" value="Chromosome"/>
</dbReference>
<feature type="transmembrane region" description="Helical" evidence="1">
    <location>
        <begin position="32"/>
        <end position="52"/>
    </location>
</feature>
<keyword evidence="1" id="KW-0472">Membrane</keyword>
<protein>
    <submittedName>
        <fullName evidence="2">Uncharacterized protein</fullName>
    </submittedName>
</protein>
<keyword evidence="1" id="KW-0812">Transmembrane</keyword>
<accession>B8I086</accession>
<keyword evidence="1" id="KW-1133">Transmembrane helix</keyword>
<dbReference type="EMBL" id="CP001348">
    <property type="protein sequence ID" value="ACL77412.1"/>
    <property type="molecule type" value="Genomic_DNA"/>
</dbReference>
<dbReference type="HOGENOM" id="CLU_2506850_0_0_9"/>
<name>B8I086_RUMCH</name>
<sequence>MQKIVNKLKVLAIIIYLFPILFVSIFTQSIDYFLLSTGIMTILLGLCMNFAPHYLGYNKSADKYHSSTFIGISGILLLLLYTMGL</sequence>
<evidence type="ECO:0000313" key="2">
    <source>
        <dbReference type="EMBL" id="ACL77412.1"/>
    </source>
</evidence>
<evidence type="ECO:0000256" key="1">
    <source>
        <dbReference type="SAM" id="Phobius"/>
    </source>
</evidence>
<dbReference type="AlphaFoldDB" id="B8I086"/>
<evidence type="ECO:0000313" key="3">
    <source>
        <dbReference type="Proteomes" id="UP000001349"/>
    </source>
</evidence>